<dbReference type="CDD" id="cd09914">
    <property type="entry name" value="RocCOR"/>
    <property type="match status" value="1"/>
</dbReference>
<dbReference type="STRING" id="63737.Npun_F1213"/>
<dbReference type="Pfam" id="PF13676">
    <property type="entry name" value="TIR_2"/>
    <property type="match status" value="1"/>
</dbReference>
<keyword evidence="7" id="KW-0547">Nucleotide-binding</keyword>
<dbReference type="RefSeq" id="WP_012407958.1">
    <property type="nucleotide sequence ID" value="NC_010628.1"/>
</dbReference>
<dbReference type="PhylomeDB" id="B2IXB5"/>
<dbReference type="InterPro" id="IPR001611">
    <property type="entry name" value="Leu-rich_rpt"/>
</dbReference>
<dbReference type="SMART" id="SM00173">
    <property type="entry name" value="RAS"/>
    <property type="match status" value="1"/>
</dbReference>
<evidence type="ECO:0000256" key="5">
    <source>
        <dbReference type="ARBA" id="ARBA00022729"/>
    </source>
</evidence>
<dbReference type="SMART" id="SM00255">
    <property type="entry name" value="TIR"/>
    <property type="match status" value="1"/>
</dbReference>
<dbReference type="InterPro" id="IPR005225">
    <property type="entry name" value="Small_GTP-bd"/>
</dbReference>
<sequence>MTQKELLQLIDRAVAEGWRELDLSGQELTELPVEIGKLQQLESLILGKKVEGYERVGDHFLEKVSGNNLKTLPLELLGLPNLRKLDISGNPLESIPDVVTQILHLEELILIRVELTEIPDAIANLTNLTQLILSYNQITQIPEAIAKLSNLTVLIFSDNKITQIPEAIANLTNLTRLNLSSNQITQIPEVIAKLTNLTLLYLSGNQITEIPEAIAQLTNLTLLDLSDNKITEIPEAITQSTNLTVLDLSSNQITKIPEAIAQLTNLKLLYLSDNQITEIPEALANLTNLMQLHLSSNQITEIPEALANLTNLTQLYLSGNQITEIPEALANLPNLTRLYLYSNQITEIPEALANLTNLIQLVLFSNQIAEIPETLANLTNLIQLVLFSNQIAEIPETLAKLTNLTRLDLRFNQITQIPKVIANLTNLTELHLSSNQITQIPEALANLTNLTQLYFSSNQITQIPGAIAKLTNLTQLDLSGNQITEIPEAIESLSKLEKLDLRGNPLPISPEILGSSDDVGSVEDIFNYLQLLRSGEVRPLNEAKLLLIGQGSVGKTSLIKRLIRNEYDEKQPQTDGLNVETWNVQVNSKDIRLNVWDFGGQEIYHATHQFFLTKRSLYLLVCNCRTSEEENRIEYWLKLIESFGGESPVIIVGNKKDEQPLDINRKALREKYPNIQEIIETSCQDNIGIDELRTAIFQQVGNLKEVYDLLPLTWFEVKQQLESMPQDFISYNRYIGICHENKIPEEQNQDQLIDLLHRLGLVLNFREHPILKNTNVLKPNWVTEGIYALLSDETLKTKTKGIFTPADLTRILNSERYPTERHGYLIELMKEFELGFALECQPPQFLIAGLLPKDQPDKTELHGETLEFQYHYKVLPESIISRFIVKTHEKIHNQIYWRSGVMLQYQENNEIYNIARIKADPEDKKIFITISERQETRRLFLGILRDVFQKIHKSLPNLEITEWVPVPNHPKHPPLDYQELLGLESMGESTVIIGKLKLKLDLRQLLDGYEDIRTRQRQQIDKGIIEPFPIKEKIMSESIRNQIFVSYSHQDAKWLAELQKQLKPYIRAEGLIVWDDTKIKPGAEWKAEIEKALATAKIAILLVSPNFIASDFIDRHELPPLLNAAEQEGLTIIWIPISASSYRKTEIEKYQAAHPSNKPLDSLSKGERNQAWVKICEEVEEAINS</sequence>
<dbReference type="EMBL" id="CP001037">
    <property type="protein sequence ID" value="ACC79937.1"/>
    <property type="molecule type" value="Genomic_DNA"/>
</dbReference>
<evidence type="ECO:0000256" key="8">
    <source>
        <dbReference type="ARBA" id="ARBA00022777"/>
    </source>
</evidence>
<dbReference type="InterPro" id="IPR050328">
    <property type="entry name" value="Dev_Immune_Receptor"/>
</dbReference>
<dbReference type="GO" id="GO:0005525">
    <property type="term" value="F:GTP binding"/>
    <property type="evidence" value="ECO:0007669"/>
    <property type="project" value="UniProtKB-KW"/>
</dbReference>
<dbReference type="EnsemblBacteria" id="ACC79937">
    <property type="protein sequence ID" value="ACC79937"/>
    <property type="gene ID" value="Npun_F1213"/>
</dbReference>
<dbReference type="InterPro" id="IPR003591">
    <property type="entry name" value="Leu-rich_rpt_typical-subtyp"/>
</dbReference>
<reference evidence="15 16" key="2">
    <citation type="journal article" date="2013" name="Plant Physiol.">
        <title>A Nostoc punctiforme Sugar Transporter Necessary to Establish a Cyanobacterium-Plant Symbiosis.</title>
        <authorList>
            <person name="Ekman M."/>
            <person name="Picossi S."/>
            <person name="Campbell E.L."/>
            <person name="Meeks J.C."/>
            <person name="Flores E."/>
        </authorList>
    </citation>
    <scope>NUCLEOTIDE SEQUENCE [LARGE SCALE GENOMIC DNA]</scope>
    <source>
        <strain evidence="16">ATCC 29133 / PCC 73102</strain>
    </source>
</reference>
<dbReference type="Gene3D" id="1.10.10.2200">
    <property type="match status" value="1"/>
</dbReference>
<dbReference type="InterPro" id="IPR032171">
    <property type="entry name" value="COR-A"/>
</dbReference>
<organism evidence="15 16">
    <name type="scientific">Nostoc punctiforme (strain ATCC 29133 / PCC 73102)</name>
    <dbReference type="NCBI Taxonomy" id="63737"/>
    <lineage>
        <taxon>Bacteria</taxon>
        <taxon>Bacillati</taxon>
        <taxon>Cyanobacteriota</taxon>
        <taxon>Cyanophyceae</taxon>
        <taxon>Nostocales</taxon>
        <taxon>Nostocaceae</taxon>
        <taxon>Nostoc</taxon>
    </lineage>
</organism>
<evidence type="ECO:0000313" key="15">
    <source>
        <dbReference type="EMBL" id="ACC79937.1"/>
    </source>
</evidence>
<dbReference type="eggNOG" id="COG4886">
    <property type="taxonomic scope" value="Bacteria"/>
</dbReference>
<dbReference type="PRINTS" id="PR00449">
    <property type="entry name" value="RASTRNSFRMNG"/>
</dbReference>
<evidence type="ECO:0000256" key="12">
    <source>
        <dbReference type="ARBA" id="ARBA00048679"/>
    </source>
</evidence>
<dbReference type="SUPFAM" id="SSF52200">
    <property type="entry name" value="Toll/Interleukin receptor TIR domain"/>
    <property type="match status" value="1"/>
</dbReference>
<dbReference type="PROSITE" id="PS51419">
    <property type="entry name" value="RAB"/>
    <property type="match status" value="1"/>
</dbReference>
<dbReference type="PROSITE" id="PS50104">
    <property type="entry name" value="TIR"/>
    <property type="match status" value="1"/>
</dbReference>
<dbReference type="Proteomes" id="UP000001191">
    <property type="component" value="Chromosome"/>
</dbReference>
<keyword evidence="4" id="KW-0808">Transferase</keyword>
<feature type="domain" description="Roc" evidence="14">
    <location>
        <begin position="536"/>
        <end position="703"/>
    </location>
</feature>
<name>B2IXB5_NOSP7</name>
<evidence type="ECO:0000256" key="9">
    <source>
        <dbReference type="ARBA" id="ARBA00022840"/>
    </source>
</evidence>
<dbReference type="GO" id="GO:0005615">
    <property type="term" value="C:extracellular space"/>
    <property type="evidence" value="ECO:0007669"/>
    <property type="project" value="TreeGrafter"/>
</dbReference>
<keyword evidence="8" id="KW-0418">Kinase</keyword>
<comment type="catalytic activity">
    <reaction evidence="11">
        <text>L-threonyl-[protein] + ATP = O-phospho-L-threonyl-[protein] + ADP + H(+)</text>
        <dbReference type="Rhea" id="RHEA:46608"/>
        <dbReference type="Rhea" id="RHEA-COMP:11060"/>
        <dbReference type="Rhea" id="RHEA-COMP:11605"/>
        <dbReference type="ChEBI" id="CHEBI:15378"/>
        <dbReference type="ChEBI" id="CHEBI:30013"/>
        <dbReference type="ChEBI" id="CHEBI:30616"/>
        <dbReference type="ChEBI" id="CHEBI:61977"/>
        <dbReference type="ChEBI" id="CHEBI:456216"/>
        <dbReference type="EC" id="2.7.11.1"/>
    </reaction>
</comment>
<evidence type="ECO:0000259" key="13">
    <source>
        <dbReference type="PROSITE" id="PS50104"/>
    </source>
</evidence>
<evidence type="ECO:0000256" key="7">
    <source>
        <dbReference type="ARBA" id="ARBA00022741"/>
    </source>
</evidence>
<dbReference type="Pfam" id="PF00560">
    <property type="entry name" value="LRR_1"/>
    <property type="match status" value="2"/>
</dbReference>
<dbReference type="GO" id="GO:0031012">
    <property type="term" value="C:extracellular matrix"/>
    <property type="evidence" value="ECO:0007669"/>
    <property type="project" value="TreeGrafter"/>
</dbReference>
<dbReference type="InterPro" id="IPR057263">
    <property type="entry name" value="COR-B"/>
</dbReference>
<dbReference type="Pfam" id="PF13855">
    <property type="entry name" value="LRR_8"/>
    <property type="match status" value="3"/>
</dbReference>
<keyword evidence="16" id="KW-1185">Reference proteome</keyword>
<dbReference type="InterPro" id="IPR055414">
    <property type="entry name" value="LRR_R13L4/SHOC2-like"/>
</dbReference>
<keyword evidence="3" id="KW-0433">Leucine-rich repeat</keyword>
<dbReference type="Pfam" id="PF16095">
    <property type="entry name" value="COR-A"/>
    <property type="match status" value="1"/>
</dbReference>
<dbReference type="InterPro" id="IPR036388">
    <property type="entry name" value="WH-like_DNA-bd_sf"/>
</dbReference>
<dbReference type="InterPro" id="IPR020859">
    <property type="entry name" value="ROC"/>
</dbReference>
<evidence type="ECO:0000256" key="3">
    <source>
        <dbReference type="ARBA" id="ARBA00022614"/>
    </source>
</evidence>
<dbReference type="GO" id="GO:0007165">
    <property type="term" value="P:signal transduction"/>
    <property type="evidence" value="ECO:0007669"/>
    <property type="project" value="InterPro"/>
</dbReference>
<dbReference type="HOGENOM" id="CLU_006878_0_0_3"/>
<dbReference type="Pfam" id="PF25497">
    <property type="entry name" value="COR-B"/>
    <property type="match status" value="1"/>
</dbReference>
<dbReference type="SMART" id="SM00175">
    <property type="entry name" value="RAB"/>
    <property type="match status" value="1"/>
</dbReference>
<dbReference type="GO" id="GO:0005524">
    <property type="term" value="F:ATP binding"/>
    <property type="evidence" value="ECO:0007669"/>
    <property type="project" value="UniProtKB-KW"/>
</dbReference>
<keyword evidence="5" id="KW-0732">Signal</keyword>
<accession>B2IXB5</accession>
<evidence type="ECO:0000259" key="14">
    <source>
        <dbReference type="PROSITE" id="PS51424"/>
    </source>
</evidence>
<dbReference type="SMART" id="SM00369">
    <property type="entry name" value="LRR_TYP"/>
    <property type="match status" value="18"/>
</dbReference>
<dbReference type="SUPFAM" id="SSF52058">
    <property type="entry name" value="L domain-like"/>
    <property type="match status" value="2"/>
</dbReference>
<keyword evidence="10" id="KW-0342">GTP-binding</keyword>
<evidence type="ECO:0000256" key="2">
    <source>
        <dbReference type="ARBA" id="ARBA00022527"/>
    </source>
</evidence>
<dbReference type="NCBIfam" id="TIGR00231">
    <property type="entry name" value="small_GTP"/>
    <property type="match status" value="1"/>
</dbReference>
<keyword evidence="2" id="KW-0723">Serine/threonine-protein kinase</keyword>
<dbReference type="Gene3D" id="1.10.10.10">
    <property type="entry name" value="Winged helix-like DNA-binding domain superfamily/Winged helix DNA-binding domain"/>
    <property type="match status" value="1"/>
</dbReference>
<dbReference type="PANTHER" id="PTHR24373">
    <property type="entry name" value="SLIT RELATED LEUCINE-RICH REPEAT NEURONAL PROTEIN"/>
    <property type="match status" value="1"/>
</dbReference>
<dbReference type="Gene3D" id="3.40.50.10140">
    <property type="entry name" value="Toll/interleukin-1 receptor homology (TIR) domain"/>
    <property type="match status" value="1"/>
</dbReference>
<feature type="domain" description="TIR" evidence="13">
    <location>
        <begin position="1039"/>
        <end position="1183"/>
    </location>
</feature>
<keyword evidence="6" id="KW-0677">Repeat</keyword>
<dbReference type="Pfam" id="PF12799">
    <property type="entry name" value="LRR_4"/>
    <property type="match status" value="1"/>
</dbReference>
<dbReference type="PROSITE" id="PS51450">
    <property type="entry name" value="LRR"/>
    <property type="match status" value="15"/>
</dbReference>
<dbReference type="EC" id="2.7.11.1" evidence="1"/>
<evidence type="ECO:0000256" key="6">
    <source>
        <dbReference type="ARBA" id="ARBA00022737"/>
    </source>
</evidence>
<dbReference type="PROSITE" id="PS51424">
    <property type="entry name" value="ROC"/>
    <property type="match status" value="1"/>
</dbReference>
<dbReference type="Pfam" id="PF23598">
    <property type="entry name" value="LRR_14"/>
    <property type="match status" value="1"/>
</dbReference>
<dbReference type="SMART" id="SM00365">
    <property type="entry name" value="LRR_SD22"/>
    <property type="match status" value="15"/>
</dbReference>
<dbReference type="FunFam" id="3.80.10.10:FF:000041">
    <property type="entry name" value="LRR receptor-like serine/threonine-protein kinase ERECTA"/>
    <property type="match status" value="1"/>
</dbReference>
<dbReference type="PANTHER" id="PTHR24373:SF370">
    <property type="entry name" value="FISH-LIPS, ISOFORM E"/>
    <property type="match status" value="1"/>
</dbReference>
<dbReference type="GO" id="GO:0009274">
    <property type="term" value="C:peptidoglycan-based cell wall"/>
    <property type="evidence" value="ECO:0007669"/>
    <property type="project" value="UniProtKB-ARBA"/>
</dbReference>
<dbReference type="PRINTS" id="PR00019">
    <property type="entry name" value="LEURICHRPT"/>
</dbReference>
<dbReference type="eggNOG" id="COG1100">
    <property type="taxonomic scope" value="Bacteria"/>
</dbReference>
<proteinExistence type="predicted"/>
<dbReference type="FunFam" id="3.80.10.10:FF:001164">
    <property type="entry name" value="GH01279p"/>
    <property type="match status" value="2"/>
</dbReference>
<reference evidence="16" key="1">
    <citation type="submission" date="2008-04" db="EMBL/GenBank/DDBJ databases">
        <title>Complete sequence of chromosome of Nostoc punctiforme ATCC 29133.</title>
        <authorList>
            <consortium name="US DOE Joint Genome Institute"/>
            <person name="Copeland A."/>
            <person name="Lucas S."/>
            <person name="Lapidus A."/>
            <person name="Glavina del Rio T."/>
            <person name="Dalin E."/>
            <person name="Tice H."/>
            <person name="Pitluck S."/>
            <person name="Chain P."/>
            <person name="Malfatti S."/>
            <person name="Shin M."/>
            <person name="Vergez L."/>
            <person name="Schmutz J."/>
            <person name="Larimer F."/>
            <person name="Land M."/>
            <person name="Hauser L."/>
            <person name="Kyrpides N."/>
            <person name="Kim E."/>
            <person name="Meeks J.C."/>
            <person name="Elhai J."/>
            <person name="Campbell E.L."/>
            <person name="Thiel T."/>
            <person name="Longmire J."/>
            <person name="Potts M."/>
            <person name="Atlas R."/>
        </authorList>
    </citation>
    <scope>NUCLEOTIDE SEQUENCE [LARGE SCALE GENOMIC DNA]</scope>
    <source>
        <strain evidence="16">ATCC 29133 / PCC 73102</strain>
    </source>
</reference>
<dbReference type="SUPFAM" id="SSF52540">
    <property type="entry name" value="P-loop containing nucleoside triphosphate hydrolases"/>
    <property type="match status" value="1"/>
</dbReference>
<dbReference type="AlphaFoldDB" id="B2IXB5"/>
<dbReference type="InterPro" id="IPR027417">
    <property type="entry name" value="P-loop_NTPase"/>
</dbReference>
<evidence type="ECO:0000256" key="4">
    <source>
        <dbReference type="ARBA" id="ARBA00022679"/>
    </source>
</evidence>
<dbReference type="InterPro" id="IPR000157">
    <property type="entry name" value="TIR_dom"/>
</dbReference>
<dbReference type="GO" id="GO:0004674">
    <property type="term" value="F:protein serine/threonine kinase activity"/>
    <property type="evidence" value="ECO:0007669"/>
    <property type="project" value="UniProtKB-KW"/>
</dbReference>
<protein>
    <recommendedName>
        <fullName evidence="1">non-specific serine/threonine protein kinase</fullName>
        <ecNumber evidence="1">2.7.11.1</ecNumber>
    </recommendedName>
</protein>
<comment type="catalytic activity">
    <reaction evidence="12">
        <text>L-seryl-[protein] + ATP = O-phospho-L-seryl-[protein] + ADP + H(+)</text>
        <dbReference type="Rhea" id="RHEA:17989"/>
        <dbReference type="Rhea" id="RHEA-COMP:9863"/>
        <dbReference type="Rhea" id="RHEA-COMP:11604"/>
        <dbReference type="ChEBI" id="CHEBI:15378"/>
        <dbReference type="ChEBI" id="CHEBI:29999"/>
        <dbReference type="ChEBI" id="CHEBI:30616"/>
        <dbReference type="ChEBI" id="CHEBI:83421"/>
        <dbReference type="ChEBI" id="CHEBI:456216"/>
        <dbReference type="EC" id="2.7.11.1"/>
    </reaction>
</comment>
<keyword evidence="9" id="KW-0067">ATP-binding</keyword>
<gene>
    <name evidence="15" type="ordered locus">Npun_F1213</name>
</gene>
<dbReference type="SMART" id="SM00364">
    <property type="entry name" value="LRR_BAC"/>
    <property type="match status" value="14"/>
</dbReference>
<dbReference type="InterPro" id="IPR035897">
    <property type="entry name" value="Toll_tir_struct_dom_sf"/>
</dbReference>
<dbReference type="Gene3D" id="3.40.50.300">
    <property type="entry name" value="P-loop containing nucleotide triphosphate hydrolases"/>
    <property type="match status" value="1"/>
</dbReference>
<dbReference type="InterPro" id="IPR032675">
    <property type="entry name" value="LRR_dom_sf"/>
</dbReference>
<evidence type="ECO:0000256" key="11">
    <source>
        <dbReference type="ARBA" id="ARBA00047899"/>
    </source>
</evidence>
<dbReference type="KEGG" id="npu:Npun_F1213"/>
<dbReference type="InterPro" id="IPR025875">
    <property type="entry name" value="Leu-rich_rpt_4"/>
</dbReference>
<evidence type="ECO:0000313" key="16">
    <source>
        <dbReference type="Proteomes" id="UP000001191"/>
    </source>
</evidence>
<evidence type="ECO:0000256" key="10">
    <source>
        <dbReference type="ARBA" id="ARBA00023134"/>
    </source>
</evidence>
<dbReference type="Gene3D" id="3.80.10.10">
    <property type="entry name" value="Ribonuclease Inhibitor"/>
    <property type="match status" value="5"/>
</dbReference>
<evidence type="ECO:0000256" key="1">
    <source>
        <dbReference type="ARBA" id="ARBA00012513"/>
    </source>
</evidence>
<dbReference type="Gene3D" id="3.30.310.200">
    <property type="match status" value="1"/>
</dbReference>
<dbReference type="Pfam" id="PF08477">
    <property type="entry name" value="Roc"/>
    <property type="match status" value="1"/>
</dbReference>